<gene>
    <name evidence="3" type="ORF">C5U48_10005</name>
</gene>
<evidence type="ECO:0000256" key="1">
    <source>
        <dbReference type="SAM" id="SignalP"/>
    </source>
</evidence>
<dbReference type="AlphaFoldDB" id="A0A9X7INM0"/>
<organism evidence="3 4">
    <name type="scientific">Mycolicibacter virginiensis</name>
    <dbReference type="NCBI Taxonomy" id="1795032"/>
    <lineage>
        <taxon>Bacteria</taxon>
        <taxon>Bacillati</taxon>
        <taxon>Actinomycetota</taxon>
        <taxon>Actinomycetes</taxon>
        <taxon>Mycobacteriales</taxon>
        <taxon>Mycobacteriaceae</taxon>
        <taxon>Mycolicibacter</taxon>
    </lineage>
</organism>
<dbReference type="EMBL" id="PUEV01000049">
    <property type="protein sequence ID" value="PQM52336.1"/>
    <property type="molecule type" value="Genomic_DNA"/>
</dbReference>
<sequence>MVSHGRWFVMSAIVLVALGGLSRPAPAVADDNWVQPGQVAKLIPSDEEVSTFAGMPMASTGPVGMVPSQPERLRQRDDCRAFYEVGTTEVVGSNYASHRAQRWENRAHEAAAIVAVTTFPSVAEANAAFTNTYNRPAVDRCLNARLAGTDVDAGVTMDLVHVELSPDATVASWLLSARYNGANMGFTSAFLVAVGANFMVEVLSSQWGNAAVTMDRLSQHVLDRVH</sequence>
<evidence type="ECO:0000313" key="4">
    <source>
        <dbReference type="Proteomes" id="UP000237911"/>
    </source>
</evidence>
<evidence type="ECO:0000259" key="2">
    <source>
        <dbReference type="Pfam" id="PF14032"/>
    </source>
</evidence>
<feature type="signal peptide" evidence="1">
    <location>
        <begin position="1"/>
        <end position="29"/>
    </location>
</feature>
<dbReference type="Proteomes" id="UP000237911">
    <property type="component" value="Unassembled WGS sequence"/>
</dbReference>
<dbReference type="Pfam" id="PF14032">
    <property type="entry name" value="PknH_C"/>
    <property type="match status" value="1"/>
</dbReference>
<dbReference type="InterPro" id="IPR038232">
    <property type="entry name" value="PknH-like_Extracell_sf"/>
</dbReference>
<reference evidence="3 4" key="1">
    <citation type="submission" date="2018-02" db="EMBL/GenBank/DDBJ databases">
        <title>Draft genome sequence of Mycobacterium virginiense isolated from mud of a swine farm in Japan.</title>
        <authorList>
            <person name="Ohya K."/>
        </authorList>
    </citation>
    <scope>NUCLEOTIDE SEQUENCE [LARGE SCALE GENOMIC DNA]</scope>
    <source>
        <strain evidence="3 4">GF75</strain>
    </source>
</reference>
<protein>
    <submittedName>
        <fullName evidence="3">Sensor domain-containing protein</fullName>
    </submittedName>
</protein>
<dbReference type="Gene3D" id="3.40.1000.70">
    <property type="entry name" value="PknH-like extracellular domain"/>
    <property type="match status" value="1"/>
</dbReference>
<accession>A0A9X7INM0</accession>
<evidence type="ECO:0000313" key="3">
    <source>
        <dbReference type="EMBL" id="PQM52336.1"/>
    </source>
</evidence>
<feature type="chain" id="PRO_5040826118" evidence="1">
    <location>
        <begin position="30"/>
        <end position="226"/>
    </location>
</feature>
<dbReference type="InterPro" id="IPR026954">
    <property type="entry name" value="PknH-like_Extracell"/>
</dbReference>
<keyword evidence="4" id="KW-1185">Reference proteome</keyword>
<feature type="domain" description="PknH-like extracellular" evidence="2">
    <location>
        <begin position="34"/>
        <end position="224"/>
    </location>
</feature>
<keyword evidence="1" id="KW-0732">Signal</keyword>
<comment type="caution">
    <text evidence="3">The sequence shown here is derived from an EMBL/GenBank/DDBJ whole genome shotgun (WGS) entry which is preliminary data.</text>
</comment>
<name>A0A9X7INM0_9MYCO</name>
<proteinExistence type="predicted"/>